<keyword evidence="4" id="KW-0472">Membrane</keyword>
<feature type="region of interest" description="Disordered" evidence="3">
    <location>
        <begin position="352"/>
        <end position="371"/>
    </location>
</feature>
<evidence type="ECO:0000256" key="1">
    <source>
        <dbReference type="ARBA" id="ARBA00023157"/>
    </source>
</evidence>
<accession>W2TTU1</accession>
<dbReference type="PROSITE" id="PS50025">
    <property type="entry name" value="LAM_G_DOMAIN"/>
    <property type="match status" value="1"/>
</dbReference>
<dbReference type="SMART" id="SM00282">
    <property type="entry name" value="LamG"/>
    <property type="match status" value="1"/>
</dbReference>
<dbReference type="PROSITE" id="PS01186">
    <property type="entry name" value="EGF_2"/>
    <property type="match status" value="1"/>
</dbReference>
<reference evidence="7" key="1">
    <citation type="journal article" date="2014" name="Nat. Genet.">
        <title>Genome of the human hookworm Necator americanus.</title>
        <authorList>
            <person name="Tang Y.T."/>
            <person name="Gao X."/>
            <person name="Rosa B.A."/>
            <person name="Abubucker S."/>
            <person name="Hallsworth-Pepin K."/>
            <person name="Martin J."/>
            <person name="Tyagi R."/>
            <person name="Heizer E."/>
            <person name="Zhang X."/>
            <person name="Bhonagiri-Palsikar V."/>
            <person name="Minx P."/>
            <person name="Warren W.C."/>
            <person name="Wang Q."/>
            <person name="Zhan B."/>
            <person name="Hotez P.J."/>
            <person name="Sternberg P.W."/>
            <person name="Dougall A."/>
            <person name="Gaze S.T."/>
            <person name="Mulvenna J."/>
            <person name="Sotillo J."/>
            <person name="Ranganathan S."/>
            <person name="Rabelo E.M."/>
            <person name="Wilson R.K."/>
            <person name="Felgner P.L."/>
            <person name="Bethony J."/>
            <person name="Hawdon J.M."/>
            <person name="Gasser R.B."/>
            <person name="Loukas A."/>
            <person name="Mitreva M."/>
        </authorList>
    </citation>
    <scope>NUCLEOTIDE SEQUENCE [LARGE SCALE GENOMIC DNA]</scope>
</reference>
<gene>
    <name evidence="6" type="ORF">NECAME_06363</name>
</gene>
<organism evidence="6 7">
    <name type="scientific">Necator americanus</name>
    <name type="common">Human hookworm</name>
    <dbReference type="NCBI Taxonomy" id="51031"/>
    <lineage>
        <taxon>Eukaryota</taxon>
        <taxon>Metazoa</taxon>
        <taxon>Ecdysozoa</taxon>
        <taxon>Nematoda</taxon>
        <taxon>Chromadorea</taxon>
        <taxon>Rhabditida</taxon>
        <taxon>Rhabditina</taxon>
        <taxon>Rhabditomorpha</taxon>
        <taxon>Strongyloidea</taxon>
        <taxon>Ancylostomatidae</taxon>
        <taxon>Bunostominae</taxon>
        <taxon>Necator</taxon>
    </lineage>
</organism>
<dbReference type="InterPro" id="IPR013320">
    <property type="entry name" value="ConA-like_dom_sf"/>
</dbReference>
<dbReference type="PANTHER" id="PTHR15036:SF85">
    <property type="entry name" value="SP2353, ISOFORM A"/>
    <property type="match status" value="1"/>
</dbReference>
<dbReference type="Gene3D" id="2.60.120.200">
    <property type="match status" value="1"/>
</dbReference>
<keyword evidence="4" id="KW-1133">Transmembrane helix</keyword>
<dbReference type="InterPro" id="IPR050372">
    <property type="entry name" value="Neurexin-related_CASP"/>
</dbReference>
<name>W2TTU1_NECAM</name>
<dbReference type="CDD" id="cd00110">
    <property type="entry name" value="LamG"/>
    <property type="match status" value="1"/>
</dbReference>
<protein>
    <submittedName>
        <fullName evidence="6">Laminin G domain protein</fullName>
    </submittedName>
</protein>
<keyword evidence="1" id="KW-1015">Disulfide bond</keyword>
<dbReference type="Pfam" id="PF02210">
    <property type="entry name" value="Laminin_G_2"/>
    <property type="match status" value="1"/>
</dbReference>
<dbReference type="GO" id="GO:0016020">
    <property type="term" value="C:membrane"/>
    <property type="evidence" value="ECO:0007669"/>
    <property type="project" value="UniProtKB-SubCell"/>
</dbReference>
<evidence type="ECO:0000259" key="5">
    <source>
        <dbReference type="PROSITE" id="PS50025"/>
    </source>
</evidence>
<dbReference type="Proteomes" id="UP000053676">
    <property type="component" value="Unassembled WGS sequence"/>
</dbReference>
<feature type="transmembrane region" description="Helical" evidence="4">
    <location>
        <begin position="270"/>
        <end position="291"/>
    </location>
</feature>
<dbReference type="KEGG" id="nai:NECAME_06363"/>
<evidence type="ECO:0000256" key="4">
    <source>
        <dbReference type="SAM" id="Phobius"/>
    </source>
</evidence>
<feature type="domain" description="Laminin G" evidence="5">
    <location>
        <begin position="77"/>
        <end position="255"/>
    </location>
</feature>
<dbReference type="InterPro" id="IPR001791">
    <property type="entry name" value="Laminin_G"/>
</dbReference>
<keyword evidence="7" id="KW-1185">Reference proteome</keyword>
<dbReference type="AlphaFoldDB" id="W2TTU1"/>
<proteinExistence type="predicted"/>
<dbReference type="OMA" id="GHINQAM"/>
<dbReference type="PANTHER" id="PTHR15036">
    <property type="entry name" value="PIKACHURIN-LIKE PROTEIN"/>
    <property type="match status" value="1"/>
</dbReference>
<comment type="caution">
    <text evidence="2">Lacks conserved residue(s) required for the propagation of feature annotation.</text>
</comment>
<evidence type="ECO:0000256" key="2">
    <source>
        <dbReference type="PROSITE-ProRule" id="PRU00122"/>
    </source>
</evidence>
<evidence type="ECO:0000256" key="3">
    <source>
        <dbReference type="SAM" id="MobiDB-lite"/>
    </source>
</evidence>
<evidence type="ECO:0000313" key="6">
    <source>
        <dbReference type="EMBL" id="ETN85495.1"/>
    </source>
</evidence>
<dbReference type="OrthoDB" id="5844639at2759"/>
<evidence type="ECO:0000313" key="7">
    <source>
        <dbReference type="Proteomes" id="UP000053676"/>
    </source>
</evidence>
<dbReference type="InterPro" id="IPR000742">
    <property type="entry name" value="EGF"/>
</dbReference>
<dbReference type="SUPFAM" id="SSF49899">
    <property type="entry name" value="Concanavalin A-like lectins/glucanases"/>
    <property type="match status" value="1"/>
</dbReference>
<sequence length="394" mass="43731">MIVFGKATERKYKKVKENAKKQTKIRKSSCSDLSCGDGVCHLEHGRPSCHCTGGFEAQDCSYGSHVASMHKGFITLTPTDQLQTELALNYSPLANQEFCNGSQSISIEFRTRKSHGTILALSYEAEFAVIELHSSHVRYRVFDSYRTPIEITLGGQNIDDGNWHEVVLELSEDRKTITFKVDGIGKQAVSRMVLPTILSSDLKRVQLGVNALRGQFSGCLRRFVINGHLQPINSEETLSEEYFTRTLSGDVSSECHMGSTQVALFQKPGVIASVLCVGVLAAAVLVVFTIARLTKRRHASKESTWQRTQEIDAYAMHKPQITNSHGHINQAMSTSVEGSIYASADGYETPIHHHNRHRESKPSSKSSRTVGDVVLAVRRNRNRSADNHRGCIET</sequence>
<keyword evidence="4" id="KW-0812">Transmembrane</keyword>
<dbReference type="EMBL" id="KI657714">
    <property type="protein sequence ID" value="ETN85495.1"/>
    <property type="molecule type" value="Genomic_DNA"/>
</dbReference>